<accession>A0A3Q3FJD0</accession>
<dbReference type="STRING" id="56723.ENSLBEP00000020401"/>
<evidence type="ECO:0000256" key="3">
    <source>
        <dbReference type="ARBA" id="ARBA00022737"/>
    </source>
</evidence>
<dbReference type="GO" id="GO:0045177">
    <property type="term" value="C:apical part of cell"/>
    <property type="evidence" value="ECO:0007669"/>
    <property type="project" value="TreeGrafter"/>
</dbReference>
<dbReference type="GeneTree" id="ENSGT00940000155586"/>
<dbReference type="Pfam" id="PF00595">
    <property type="entry name" value="PDZ"/>
    <property type="match status" value="1"/>
</dbReference>
<dbReference type="SUPFAM" id="SSF50156">
    <property type="entry name" value="PDZ domain-like"/>
    <property type="match status" value="1"/>
</dbReference>
<organism evidence="6 7">
    <name type="scientific">Labrus bergylta</name>
    <name type="common">ballan wrasse</name>
    <dbReference type="NCBI Taxonomy" id="56723"/>
    <lineage>
        <taxon>Eukaryota</taxon>
        <taxon>Metazoa</taxon>
        <taxon>Chordata</taxon>
        <taxon>Craniata</taxon>
        <taxon>Vertebrata</taxon>
        <taxon>Euteleostomi</taxon>
        <taxon>Actinopterygii</taxon>
        <taxon>Neopterygii</taxon>
        <taxon>Teleostei</taxon>
        <taxon>Neoteleostei</taxon>
        <taxon>Acanthomorphata</taxon>
        <taxon>Eupercaria</taxon>
        <taxon>Labriformes</taxon>
        <taxon>Labridae</taxon>
        <taxon>Labrus</taxon>
    </lineage>
</organism>
<dbReference type="PROSITE" id="PS50106">
    <property type="entry name" value="PDZ"/>
    <property type="match status" value="1"/>
</dbReference>
<dbReference type="PANTHER" id="PTHR19964:SF10">
    <property type="entry name" value="MULTIPLE PDZ DOMAIN PROTEIN"/>
    <property type="match status" value="1"/>
</dbReference>
<evidence type="ECO:0000256" key="2">
    <source>
        <dbReference type="ARBA" id="ARBA00022553"/>
    </source>
</evidence>
<dbReference type="FunFam" id="2.30.42.10:FF:000070">
    <property type="entry name" value="Multiple PDZ domain protein"/>
    <property type="match status" value="1"/>
</dbReference>
<keyword evidence="3" id="KW-0677">Repeat</keyword>
<dbReference type="GO" id="GO:0005886">
    <property type="term" value="C:plasma membrane"/>
    <property type="evidence" value="ECO:0007669"/>
    <property type="project" value="TreeGrafter"/>
</dbReference>
<dbReference type="Proteomes" id="UP000261660">
    <property type="component" value="Unplaced"/>
</dbReference>
<dbReference type="InParanoid" id="A0A3Q3FJD0"/>
<evidence type="ECO:0000313" key="7">
    <source>
        <dbReference type="Proteomes" id="UP000261660"/>
    </source>
</evidence>
<dbReference type="AlphaFoldDB" id="A0A3Q3FJD0"/>
<evidence type="ECO:0000256" key="4">
    <source>
        <dbReference type="ARBA" id="ARBA00023136"/>
    </source>
</evidence>
<dbReference type="InterPro" id="IPR001478">
    <property type="entry name" value="PDZ"/>
</dbReference>
<sequence length="170" mass="18609">VDRTTQTGQIHCEEILRWVLSSRCCTCSKFLEYLSSVLVVGDSEGNTAAVTRDNVTEEAIGSPLAMWELEIQNIELEKGEGGLGFSILDYQTVIVIRSLVPNGVAEQDGRLLPGDRLMYVNSTDLENASLEDAVQALKGAKLGTVQIGVAKPLPVRTRIRIVNNPFLFTM</sequence>
<evidence type="ECO:0000256" key="1">
    <source>
        <dbReference type="ARBA" id="ARBA00004370"/>
    </source>
</evidence>
<keyword evidence="7" id="KW-1185">Reference proteome</keyword>
<name>A0A3Q3FJD0_9LABR</name>
<feature type="domain" description="PDZ" evidence="5">
    <location>
        <begin position="73"/>
        <end position="140"/>
    </location>
</feature>
<dbReference type="PANTHER" id="PTHR19964">
    <property type="entry name" value="MULTIPLE PDZ DOMAIN PROTEIN"/>
    <property type="match status" value="1"/>
</dbReference>
<dbReference type="Gene3D" id="2.30.42.10">
    <property type="match status" value="1"/>
</dbReference>
<dbReference type="GO" id="GO:0120192">
    <property type="term" value="P:tight junction assembly"/>
    <property type="evidence" value="ECO:0007669"/>
    <property type="project" value="TreeGrafter"/>
</dbReference>
<dbReference type="SMART" id="SM00228">
    <property type="entry name" value="PDZ"/>
    <property type="match status" value="1"/>
</dbReference>
<keyword evidence="4" id="KW-0472">Membrane</keyword>
<comment type="subcellular location">
    <subcellularLocation>
        <location evidence="1">Membrane</location>
    </subcellularLocation>
</comment>
<dbReference type="GO" id="GO:0005923">
    <property type="term" value="C:bicellular tight junction"/>
    <property type="evidence" value="ECO:0007669"/>
    <property type="project" value="TreeGrafter"/>
</dbReference>
<evidence type="ECO:0000313" key="6">
    <source>
        <dbReference type="Ensembl" id="ENSLBEP00000020401.1"/>
    </source>
</evidence>
<reference evidence="6" key="1">
    <citation type="submission" date="2025-08" db="UniProtKB">
        <authorList>
            <consortium name="Ensembl"/>
        </authorList>
    </citation>
    <scope>IDENTIFICATION</scope>
</reference>
<dbReference type="GO" id="GO:0005737">
    <property type="term" value="C:cytoplasm"/>
    <property type="evidence" value="ECO:0007669"/>
    <property type="project" value="TreeGrafter"/>
</dbReference>
<dbReference type="Ensembl" id="ENSLBET00000021514.1">
    <property type="protein sequence ID" value="ENSLBEP00000020401.1"/>
    <property type="gene ID" value="ENSLBEG00000015684.1"/>
</dbReference>
<dbReference type="CDD" id="cd06669">
    <property type="entry name" value="PDZ5_MUPP1-like"/>
    <property type="match status" value="1"/>
</dbReference>
<dbReference type="InterPro" id="IPR051342">
    <property type="entry name" value="PDZ_scaffold"/>
</dbReference>
<dbReference type="InterPro" id="IPR036034">
    <property type="entry name" value="PDZ_sf"/>
</dbReference>
<protein>
    <recommendedName>
        <fullName evidence="5">PDZ domain-containing protein</fullName>
    </recommendedName>
</protein>
<reference evidence="6" key="2">
    <citation type="submission" date="2025-09" db="UniProtKB">
        <authorList>
            <consortium name="Ensembl"/>
        </authorList>
    </citation>
    <scope>IDENTIFICATION</scope>
</reference>
<evidence type="ECO:0000259" key="5">
    <source>
        <dbReference type="PROSITE" id="PS50106"/>
    </source>
</evidence>
<proteinExistence type="predicted"/>
<keyword evidence="2" id="KW-0597">Phosphoprotein</keyword>